<proteinExistence type="predicted"/>
<reference evidence="2 3" key="1">
    <citation type="submission" date="2013-05" db="EMBL/GenBank/DDBJ databases">
        <title>Complete genome sequence of Bacillus thuringiensis YBT-1518, a typical strain with high toxicity to nematode.</title>
        <authorList>
            <person name="Wang P."/>
            <person name="Zhang C."/>
            <person name="Guo M."/>
            <person name="Guo S."/>
            <person name="Zhu Y."/>
            <person name="Zheng J."/>
            <person name="Zhu L."/>
            <person name="Ruan L."/>
            <person name="Peng D."/>
            <person name="Sun M."/>
        </authorList>
    </citation>
    <scope>NUCLEOTIDE SEQUENCE [LARGE SCALE GENOMIC DNA]</scope>
    <source>
        <strain evidence="2 3">YBT-1518</strain>
        <plasmid evidence="2 3">pBMB0233</plasmid>
    </source>
</reference>
<evidence type="ECO:0000259" key="1">
    <source>
        <dbReference type="PROSITE" id="PS51186"/>
    </source>
</evidence>
<dbReference type="PROSITE" id="PS51186">
    <property type="entry name" value="GNAT"/>
    <property type="match status" value="1"/>
</dbReference>
<dbReference type="GO" id="GO:1990189">
    <property type="term" value="F:protein N-terminal-serine acetyltransferase activity"/>
    <property type="evidence" value="ECO:0007669"/>
    <property type="project" value="TreeGrafter"/>
</dbReference>
<dbReference type="InterPro" id="IPR051908">
    <property type="entry name" value="Ribosomal_N-acetyltransferase"/>
</dbReference>
<dbReference type="GO" id="GO:0008999">
    <property type="term" value="F:protein-N-terminal-alanine acetyltransferase activity"/>
    <property type="evidence" value="ECO:0007669"/>
    <property type="project" value="TreeGrafter"/>
</dbReference>
<keyword evidence="2" id="KW-0614">Plasmid</keyword>
<dbReference type="RefSeq" id="WP_023524023.1">
    <property type="nucleotide sequence ID" value="NC_022882.1"/>
</dbReference>
<dbReference type="InterPro" id="IPR016181">
    <property type="entry name" value="Acyl_CoA_acyltransferase"/>
</dbReference>
<dbReference type="InterPro" id="IPR000182">
    <property type="entry name" value="GNAT_dom"/>
</dbReference>
<dbReference type="SUPFAM" id="SSF55729">
    <property type="entry name" value="Acyl-CoA N-acyltransferases (Nat)"/>
    <property type="match status" value="1"/>
</dbReference>
<dbReference type="PANTHER" id="PTHR43441">
    <property type="entry name" value="RIBOSOMAL-PROTEIN-SERINE ACETYLTRANSFERASE"/>
    <property type="match status" value="1"/>
</dbReference>
<dbReference type="Pfam" id="PF13302">
    <property type="entry name" value="Acetyltransf_3"/>
    <property type="match status" value="1"/>
</dbReference>
<sequence length="203" mass="23757">MNPLLVDFPDSFSTERLFIRMPYPQDGKVVYDAIQSSLTELQPWVAFAQRRHTEADIETIIRQYHVDFLQRKELVFLLFHKQTGAFVAFASLHEIKWNLLKFNLGYWIDSRWSRNGYMTEGIEVILDFTFHTLQANRVEIHCESTNRKSCAIPPKLGFRLEGILEKNTMSVDGSGLRDTCLFAMTRQRYTHTKKQECISTKQT</sequence>
<evidence type="ECO:0000313" key="3">
    <source>
        <dbReference type="Proteomes" id="UP000018566"/>
    </source>
</evidence>
<organism evidence="2 3">
    <name type="scientific">Bacillus thuringiensis YBT-1518</name>
    <dbReference type="NCBI Taxonomy" id="529122"/>
    <lineage>
        <taxon>Bacteria</taxon>
        <taxon>Bacillati</taxon>
        <taxon>Bacillota</taxon>
        <taxon>Bacilli</taxon>
        <taxon>Bacillales</taxon>
        <taxon>Bacillaceae</taxon>
        <taxon>Bacillus</taxon>
        <taxon>Bacillus cereus group</taxon>
    </lineage>
</organism>
<name>A0A9W3KKY1_BACTU</name>
<dbReference type="Proteomes" id="UP000018566">
    <property type="component" value="Plasmid pBMB0233"/>
</dbReference>
<dbReference type="KEGG" id="bthu:YBT1518_31425"/>
<protein>
    <submittedName>
        <fullName evidence="2">GNAT family acetyltransferase</fullName>
    </submittedName>
</protein>
<dbReference type="EMBL" id="CP005940">
    <property type="protein sequence ID" value="AHA75767.1"/>
    <property type="molecule type" value="Genomic_DNA"/>
</dbReference>
<evidence type="ECO:0000313" key="2">
    <source>
        <dbReference type="EMBL" id="AHA75767.1"/>
    </source>
</evidence>
<dbReference type="AlphaFoldDB" id="A0A9W3KKY1"/>
<gene>
    <name evidence="2" type="ORF">YBT1518_31425</name>
</gene>
<geneLocation type="plasmid" evidence="2 3">
    <name>pBMB0233</name>
</geneLocation>
<dbReference type="Gene3D" id="3.40.630.30">
    <property type="match status" value="1"/>
</dbReference>
<feature type="domain" description="N-acetyltransferase" evidence="1">
    <location>
        <begin position="29"/>
        <end position="187"/>
    </location>
</feature>
<dbReference type="PANTHER" id="PTHR43441:SF3">
    <property type="entry name" value="ACETYLTRANSFERASE"/>
    <property type="match status" value="1"/>
</dbReference>
<dbReference type="GO" id="GO:0005737">
    <property type="term" value="C:cytoplasm"/>
    <property type="evidence" value="ECO:0007669"/>
    <property type="project" value="TreeGrafter"/>
</dbReference>
<accession>A0A9W3KKY1</accession>